<feature type="zinc finger region" description="C3H1-type" evidence="3">
    <location>
        <begin position="372"/>
        <end position="401"/>
    </location>
</feature>
<dbReference type="STRING" id="105231.A0A1Y1IP73"/>
<feature type="compositionally biased region" description="Low complexity" evidence="4">
    <location>
        <begin position="905"/>
        <end position="929"/>
    </location>
</feature>
<keyword evidence="3" id="KW-0479">Metal-binding</keyword>
<dbReference type="PROSITE" id="PS50103">
    <property type="entry name" value="ZF_C3H1"/>
    <property type="match status" value="1"/>
</dbReference>
<feature type="domain" description="C3H1-type" evidence="6">
    <location>
        <begin position="372"/>
        <end position="401"/>
    </location>
</feature>
<protein>
    <submittedName>
        <fullName evidence="7">CCCH-type zinc finger family protein</fullName>
    </submittedName>
</protein>
<dbReference type="Pfam" id="PF00076">
    <property type="entry name" value="RRM_1"/>
    <property type="match status" value="1"/>
</dbReference>
<feature type="compositionally biased region" description="Acidic residues" evidence="4">
    <location>
        <begin position="159"/>
        <end position="169"/>
    </location>
</feature>
<evidence type="ECO:0000256" key="4">
    <source>
        <dbReference type="SAM" id="MobiDB-lite"/>
    </source>
</evidence>
<organism evidence="7 8">
    <name type="scientific">Klebsormidium nitens</name>
    <name type="common">Green alga</name>
    <name type="synonym">Ulothrix nitens</name>
    <dbReference type="NCBI Taxonomy" id="105231"/>
    <lineage>
        <taxon>Eukaryota</taxon>
        <taxon>Viridiplantae</taxon>
        <taxon>Streptophyta</taxon>
        <taxon>Klebsormidiophyceae</taxon>
        <taxon>Klebsormidiales</taxon>
        <taxon>Klebsormidiaceae</taxon>
        <taxon>Klebsormidium</taxon>
    </lineage>
</organism>
<feature type="compositionally biased region" description="Basic and acidic residues" evidence="4">
    <location>
        <begin position="530"/>
        <end position="541"/>
    </location>
</feature>
<dbReference type="InterPro" id="IPR012677">
    <property type="entry name" value="Nucleotide-bd_a/b_plait_sf"/>
</dbReference>
<evidence type="ECO:0000313" key="7">
    <source>
        <dbReference type="EMBL" id="GAQ91892.1"/>
    </source>
</evidence>
<keyword evidence="1 2" id="KW-0694">RNA-binding</keyword>
<dbReference type="PROSITE" id="PS50102">
    <property type="entry name" value="RRM"/>
    <property type="match status" value="2"/>
</dbReference>
<dbReference type="OMA" id="ANAKCWQ"/>
<evidence type="ECO:0000256" key="2">
    <source>
        <dbReference type="PROSITE-ProRule" id="PRU00176"/>
    </source>
</evidence>
<keyword evidence="3" id="KW-0862">Zinc</keyword>
<feature type="compositionally biased region" description="Pro residues" evidence="4">
    <location>
        <begin position="294"/>
        <end position="306"/>
    </location>
</feature>
<dbReference type="InterPro" id="IPR035979">
    <property type="entry name" value="RBD_domain_sf"/>
</dbReference>
<sequence length="962" mass="102197">MAPEVLEDFLLRTLQPLSAADPELLSNYVAALLKNPKPLPELRKLCLDQLWDFLADSTQEFVDALFEAIEDGRVELPAGHVALQPHSEPPSTEETPTPDDAGYPEERWPAAGDAGLYEEQDAEAEGGQAQEGEGTAAVPRPVVVKVPSALARLAGRYDENEDDESDEDEGGRGNRRRGRSERSRSPPEKLQGRGQRVQEEGVGPGGRDGWRGRGGGRSNGRMDGPLHAGGRGRFGGRGDERFRGRGMPDGPRWDGPPGPRFDPGRGPMRPVGDWGSVKPEPGFPGGRFERRPDFPPFLEPPFPRGPGPLGRGMPPPLGPEFGRPPGPHVGPPPFFGGPERWEPFDARVPPPEAEYEMRMRLMRGLERRPEGEGRPQKCPEFFGERGYCLRGRLCPYDHGEDVQVVRDEHALRQLSLARQERNGAGGAGPRQERLEDDLPQHEFDVPQTGGPAEARGEDEGYDPDTPLWEARGAGEGTPGQSRRGPDAGADREAGAPRVRPRGVPESAAAGLPSGLGRFAWSGRAVPGRGPGDRRDPERSGGERQGPSGQRPGLCARGPEGGDEGEGGGRGWGRGPIGDQPQAEKTLFVTGIPEDQNNVSQLLGHFKKFGHVVIRCFGGDKAHVLFDSHEEAAKALAAPDALLGNRFIKLFWAREELDLAKMGGKYGTRPAAETGETANDDAKSAVDEKLVPKANGISKGQTYVRPGSEKGAAPTLTEAQRVAAEKAALALKIKQLEATVLEAKIAEQRRALAELEKKAGKVAAQSDLKRAGSSASEGATPPPGKKAKVGPGMGWAGPVAGGFKSHLKLDNRSTVVHVVGPLPGGVSKEALRMHFWRFGEVVTVQVPDAGSRDAGAGVAAKVVFRQRHDAEAALVEGKEVEGQPLKLVWGPPFKPAQPALSPKPQSSGAASGASAGRAGGATSSKGAEAAGSGGEGHRSVVSEDVEEAQQAEVAEMNEQAAGD</sequence>
<feature type="compositionally biased region" description="Low complexity" evidence="4">
    <location>
        <begin position="125"/>
        <end position="141"/>
    </location>
</feature>
<dbReference type="GO" id="GO:0008270">
    <property type="term" value="F:zinc ion binding"/>
    <property type="evidence" value="ECO:0007669"/>
    <property type="project" value="UniProtKB-KW"/>
</dbReference>
<feature type="region of interest" description="Disordered" evidence="4">
    <location>
        <begin position="154"/>
        <end position="348"/>
    </location>
</feature>
<dbReference type="OrthoDB" id="443401at2759"/>
<evidence type="ECO:0000256" key="1">
    <source>
        <dbReference type="ARBA" id="ARBA00022884"/>
    </source>
</evidence>
<evidence type="ECO:0000313" key="8">
    <source>
        <dbReference type="Proteomes" id="UP000054558"/>
    </source>
</evidence>
<feature type="region of interest" description="Disordered" evidence="4">
    <location>
        <begin position="416"/>
        <end position="580"/>
    </location>
</feature>
<evidence type="ECO:0000259" key="5">
    <source>
        <dbReference type="PROSITE" id="PS50102"/>
    </source>
</evidence>
<dbReference type="Gene3D" id="3.30.70.330">
    <property type="match status" value="2"/>
</dbReference>
<evidence type="ECO:0000259" key="6">
    <source>
        <dbReference type="PROSITE" id="PS50103"/>
    </source>
</evidence>
<feature type="compositionally biased region" description="Basic and acidic residues" evidence="4">
    <location>
        <begin position="430"/>
        <end position="444"/>
    </location>
</feature>
<keyword evidence="3" id="KW-0863">Zinc-finger</keyword>
<feature type="domain" description="RRM" evidence="5">
    <location>
        <begin position="584"/>
        <end position="654"/>
    </location>
</feature>
<dbReference type="GO" id="GO:0003723">
    <property type="term" value="F:RNA binding"/>
    <property type="evidence" value="ECO:0000318"/>
    <property type="project" value="GO_Central"/>
</dbReference>
<feature type="compositionally biased region" description="Pro residues" evidence="4">
    <location>
        <begin position="313"/>
        <end position="335"/>
    </location>
</feature>
<dbReference type="PANTHER" id="PTHR14398:SF0">
    <property type="entry name" value="ZINC FINGER PROTEIN SWM"/>
    <property type="match status" value="1"/>
</dbReference>
<proteinExistence type="predicted"/>
<evidence type="ECO:0000256" key="3">
    <source>
        <dbReference type="PROSITE-ProRule" id="PRU00723"/>
    </source>
</evidence>
<dbReference type="EMBL" id="DF237826">
    <property type="protein sequence ID" value="GAQ91892.1"/>
    <property type="molecule type" value="Genomic_DNA"/>
</dbReference>
<feature type="region of interest" description="Disordered" evidence="4">
    <location>
        <begin position="82"/>
        <end position="141"/>
    </location>
</feature>
<dbReference type="InterPro" id="IPR000504">
    <property type="entry name" value="RRM_dom"/>
</dbReference>
<dbReference type="GO" id="GO:0005634">
    <property type="term" value="C:nucleus"/>
    <property type="evidence" value="ECO:0000318"/>
    <property type="project" value="GO_Central"/>
</dbReference>
<feature type="region of interest" description="Disordered" evidence="4">
    <location>
        <begin position="762"/>
        <end position="792"/>
    </location>
</feature>
<gene>
    <name evidence="7" type="ORF">KFL_008770030</name>
</gene>
<keyword evidence="8" id="KW-1185">Reference proteome</keyword>
<reference evidence="7 8" key="1">
    <citation type="journal article" date="2014" name="Nat. Commun.">
        <title>Klebsormidium flaccidum genome reveals primary factors for plant terrestrial adaptation.</title>
        <authorList>
            <person name="Hori K."/>
            <person name="Maruyama F."/>
            <person name="Fujisawa T."/>
            <person name="Togashi T."/>
            <person name="Yamamoto N."/>
            <person name="Seo M."/>
            <person name="Sato S."/>
            <person name="Yamada T."/>
            <person name="Mori H."/>
            <person name="Tajima N."/>
            <person name="Moriyama T."/>
            <person name="Ikeuchi M."/>
            <person name="Watanabe M."/>
            <person name="Wada H."/>
            <person name="Kobayashi K."/>
            <person name="Saito M."/>
            <person name="Masuda T."/>
            <person name="Sasaki-Sekimoto Y."/>
            <person name="Mashiguchi K."/>
            <person name="Awai K."/>
            <person name="Shimojima M."/>
            <person name="Masuda S."/>
            <person name="Iwai M."/>
            <person name="Nobusawa T."/>
            <person name="Narise T."/>
            <person name="Kondo S."/>
            <person name="Saito H."/>
            <person name="Sato R."/>
            <person name="Murakawa M."/>
            <person name="Ihara Y."/>
            <person name="Oshima-Yamada Y."/>
            <person name="Ohtaka K."/>
            <person name="Satoh M."/>
            <person name="Sonobe K."/>
            <person name="Ishii M."/>
            <person name="Ohtani R."/>
            <person name="Kanamori-Sato M."/>
            <person name="Honoki R."/>
            <person name="Miyazaki D."/>
            <person name="Mochizuki H."/>
            <person name="Umetsu J."/>
            <person name="Higashi K."/>
            <person name="Shibata D."/>
            <person name="Kamiya Y."/>
            <person name="Sato N."/>
            <person name="Nakamura Y."/>
            <person name="Tabata S."/>
            <person name="Ida S."/>
            <person name="Kurokawa K."/>
            <person name="Ohta H."/>
        </authorList>
    </citation>
    <scope>NUCLEOTIDE SEQUENCE [LARGE SCALE GENOMIC DNA]</scope>
    <source>
        <strain evidence="7 8">NIES-2285</strain>
    </source>
</reference>
<feature type="compositionally biased region" description="Low complexity" evidence="4">
    <location>
        <begin position="949"/>
        <end position="962"/>
    </location>
</feature>
<dbReference type="SUPFAM" id="SSF54928">
    <property type="entry name" value="RNA-binding domain, RBD"/>
    <property type="match status" value="1"/>
</dbReference>
<dbReference type="AlphaFoldDB" id="A0A1Y1IP73"/>
<feature type="compositionally biased region" description="Gly residues" evidence="4">
    <location>
        <begin position="202"/>
        <end position="218"/>
    </location>
</feature>
<dbReference type="Proteomes" id="UP000054558">
    <property type="component" value="Unassembled WGS sequence"/>
</dbReference>
<feature type="compositionally biased region" description="Basic and acidic residues" evidence="4">
    <location>
        <begin position="180"/>
        <end position="199"/>
    </location>
</feature>
<feature type="compositionally biased region" description="Basic and acidic residues" evidence="4">
    <location>
        <begin position="483"/>
        <end position="494"/>
    </location>
</feature>
<dbReference type="InterPro" id="IPR000571">
    <property type="entry name" value="Znf_CCCH"/>
</dbReference>
<accession>A0A1Y1IP73</accession>
<dbReference type="SMART" id="SM00360">
    <property type="entry name" value="RRM"/>
    <property type="match status" value="2"/>
</dbReference>
<name>A0A1Y1IP73_KLENI</name>
<dbReference type="PANTHER" id="PTHR14398">
    <property type="entry name" value="RNA RECOGNITION RRM/RNP DOMAIN"/>
    <property type="match status" value="1"/>
</dbReference>
<feature type="domain" description="RRM" evidence="5">
    <location>
        <begin position="814"/>
        <end position="891"/>
    </location>
</feature>
<dbReference type="InterPro" id="IPR045137">
    <property type="entry name" value="RBM26/27"/>
</dbReference>
<feature type="region of interest" description="Disordered" evidence="4">
    <location>
        <begin position="888"/>
        <end position="962"/>
    </location>
</feature>